<gene>
    <name evidence="6" type="primary">LOC116947331</name>
</gene>
<evidence type="ECO:0000313" key="5">
    <source>
        <dbReference type="Proteomes" id="UP001318040"/>
    </source>
</evidence>
<organism evidence="5 6">
    <name type="scientific">Petromyzon marinus</name>
    <name type="common">Sea lamprey</name>
    <dbReference type="NCBI Taxonomy" id="7757"/>
    <lineage>
        <taxon>Eukaryota</taxon>
        <taxon>Metazoa</taxon>
        <taxon>Chordata</taxon>
        <taxon>Craniata</taxon>
        <taxon>Vertebrata</taxon>
        <taxon>Cyclostomata</taxon>
        <taxon>Hyperoartia</taxon>
        <taxon>Petromyzontiformes</taxon>
        <taxon>Petromyzontidae</taxon>
        <taxon>Petromyzon</taxon>
    </lineage>
</organism>
<dbReference type="PANTHER" id="PTHR43157">
    <property type="entry name" value="PHOSPHATIDYLINOSITOL-GLYCAN BIOSYNTHESIS CLASS F PROTEIN-RELATED"/>
    <property type="match status" value="1"/>
</dbReference>
<evidence type="ECO:0000256" key="1">
    <source>
        <dbReference type="ARBA" id="ARBA00006484"/>
    </source>
</evidence>
<dbReference type="GO" id="GO:0016491">
    <property type="term" value="F:oxidoreductase activity"/>
    <property type="evidence" value="ECO:0007669"/>
    <property type="project" value="UniProtKB-KW"/>
</dbReference>
<dbReference type="InterPro" id="IPR002347">
    <property type="entry name" value="SDR_fam"/>
</dbReference>
<accession>A0AAJ7X285</accession>
<reference evidence="6" key="1">
    <citation type="submission" date="2025-08" db="UniProtKB">
        <authorList>
            <consortium name="RefSeq"/>
        </authorList>
    </citation>
    <scope>IDENTIFICATION</scope>
    <source>
        <tissue evidence="6">Sperm</tissue>
    </source>
</reference>
<evidence type="ECO:0000313" key="6">
    <source>
        <dbReference type="RefSeq" id="XP_032818824.1"/>
    </source>
</evidence>
<keyword evidence="4" id="KW-0812">Transmembrane</keyword>
<keyword evidence="2" id="KW-0560">Oxidoreductase</keyword>
<dbReference type="Pfam" id="PF00106">
    <property type="entry name" value="adh_short"/>
    <property type="match status" value="1"/>
</dbReference>
<dbReference type="AlphaFoldDB" id="A0AAJ7X285"/>
<keyword evidence="5" id="KW-1185">Reference proteome</keyword>
<keyword evidence="4" id="KW-1133">Transmembrane helix</keyword>
<evidence type="ECO:0000256" key="3">
    <source>
        <dbReference type="RuleBase" id="RU000363"/>
    </source>
</evidence>
<dbReference type="Gene3D" id="3.40.50.720">
    <property type="entry name" value="NAD(P)-binding Rossmann-like Domain"/>
    <property type="match status" value="1"/>
</dbReference>
<dbReference type="SUPFAM" id="SSF51735">
    <property type="entry name" value="NAD(P)-binding Rossmann-fold domains"/>
    <property type="match status" value="1"/>
</dbReference>
<protein>
    <submittedName>
        <fullName evidence="6">Retinol dehydrogenase 12-like</fullName>
    </submittedName>
</protein>
<evidence type="ECO:0000256" key="2">
    <source>
        <dbReference type="ARBA" id="ARBA00023002"/>
    </source>
</evidence>
<dbReference type="PRINTS" id="PR00081">
    <property type="entry name" value="GDHRDH"/>
</dbReference>
<proteinExistence type="inferred from homology"/>
<dbReference type="RefSeq" id="XP_032818824.1">
    <property type="nucleotide sequence ID" value="XM_032962933.1"/>
</dbReference>
<dbReference type="PRINTS" id="PR00080">
    <property type="entry name" value="SDRFAMILY"/>
</dbReference>
<sequence>MDAWTIVYAIVPPALFLAILGPRIRRYFSGGICTSKAQLNGKTVIITGANTGIGKETALDLAKRGARVILACRDVEKGNAVAVGIRVETHNPQVLVHKLDLSNAASIREFAERINKDEEKLNILINNAGVMTCPFSKTTEGFEMQFGVNHLGHFLLTHLLEDLIKRSAPARIINVSSLAHAYGSIDFEDPNYERRSYSRHGAYCQSKLANVMFTREHARRLKGTGVTVNSLHPGSVMTDLQRHLGVVHAMQRILWPLSKSPAQGAQTSIHCAVAEELANVTGVYFSDCAPKSVSSLASDDAAAQKLWALSCKLLGIKWD</sequence>
<dbReference type="PANTHER" id="PTHR43157:SF32">
    <property type="entry name" value="RETINOL DEHYDROGENASE 12"/>
    <property type="match status" value="1"/>
</dbReference>
<dbReference type="KEGG" id="pmrn:116947331"/>
<dbReference type="GeneID" id="116947331"/>
<feature type="transmembrane region" description="Helical" evidence="4">
    <location>
        <begin position="6"/>
        <end position="24"/>
    </location>
</feature>
<name>A0AAJ7X285_PETMA</name>
<dbReference type="InterPro" id="IPR036291">
    <property type="entry name" value="NAD(P)-bd_dom_sf"/>
</dbReference>
<keyword evidence="4" id="KW-0472">Membrane</keyword>
<comment type="similarity">
    <text evidence="1 3">Belongs to the short-chain dehydrogenases/reductases (SDR) family.</text>
</comment>
<evidence type="ECO:0000256" key="4">
    <source>
        <dbReference type="SAM" id="Phobius"/>
    </source>
</evidence>
<dbReference type="Proteomes" id="UP001318040">
    <property type="component" value="Chromosome 29"/>
</dbReference>
<dbReference type="FunFam" id="3.40.50.720:FF:000353">
    <property type="entry name" value="WW domain-containing oxidoreductase"/>
    <property type="match status" value="1"/>
</dbReference>